<proteinExistence type="predicted"/>
<keyword evidence="3" id="KW-1185">Reference proteome</keyword>
<gene>
    <name evidence="2" type="ORF">OEZ85_000282</name>
</gene>
<dbReference type="EMBL" id="CP126223">
    <property type="protein sequence ID" value="WIA23554.1"/>
    <property type="molecule type" value="Genomic_DNA"/>
</dbReference>
<reference evidence="2 3" key="1">
    <citation type="submission" date="2023-05" db="EMBL/GenBank/DDBJ databases">
        <title>A 100% complete, gapless, phased diploid assembly of the Scenedesmus obliquus UTEX 3031 genome.</title>
        <authorList>
            <person name="Biondi T.C."/>
            <person name="Hanschen E.R."/>
            <person name="Kwon T."/>
            <person name="Eng W."/>
            <person name="Kruse C.P.S."/>
            <person name="Koehler S.I."/>
            <person name="Kunde Y."/>
            <person name="Gleasner C.D."/>
            <person name="You Mak K.T."/>
            <person name="Polle J."/>
            <person name="Hovde B.T."/>
            <person name="Starkenburg S.R."/>
        </authorList>
    </citation>
    <scope>NUCLEOTIDE SEQUENCE [LARGE SCALE GENOMIC DNA]</scope>
    <source>
        <strain evidence="2 3">DOE0152z</strain>
    </source>
</reference>
<dbReference type="Proteomes" id="UP001244341">
    <property type="component" value="Chromosome 16b"/>
</dbReference>
<evidence type="ECO:0000256" key="1">
    <source>
        <dbReference type="SAM" id="MobiDB-lite"/>
    </source>
</evidence>
<protein>
    <submittedName>
        <fullName evidence="2">Uncharacterized protein</fullName>
    </submittedName>
</protein>
<name>A0ABY8URK2_TETOB</name>
<sequence length="135" mass="14863">MCRLGPRQLASEMKRLGLKFGKLPPSLLRQLHQLWQENRDSGIATAAAVIAQDLPGGWNGKQVRRLLRAEGLTGNGGGSKRRLQRPGGSSDDDDDDGWDSTAEGGDVLLGVEQQQLERLYAQHLADEDYLQKVGW</sequence>
<feature type="region of interest" description="Disordered" evidence="1">
    <location>
        <begin position="69"/>
        <end position="104"/>
    </location>
</feature>
<organism evidence="2 3">
    <name type="scientific">Tetradesmus obliquus</name>
    <name type="common">Green alga</name>
    <name type="synonym">Acutodesmus obliquus</name>
    <dbReference type="NCBI Taxonomy" id="3088"/>
    <lineage>
        <taxon>Eukaryota</taxon>
        <taxon>Viridiplantae</taxon>
        <taxon>Chlorophyta</taxon>
        <taxon>core chlorophytes</taxon>
        <taxon>Chlorophyceae</taxon>
        <taxon>CS clade</taxon>
        <taxon>Sphaeropleales</taxon>
        <taxon>Scenedesmaceae</taxon>
        <taxon>Tetradesmus</taxon>
    </lineage>
</organism>
<evidence type="ECO:0000313" key="2">
    <source>
        <dbReference type="EMBL" id="WIA23554.1"/>
    </source>
</evidence>
<accession>A0ABY8URK2</accession>
<evidence type="ECO:0000313" key="3">
    <source>
        <dbReference type="Proteomes" id="UP001244341"/>
    </source>
</evidence>